<feature type="transmembrane region" description="Helical" evidence="8">
    <location>
        <begin position="146"/>
        <end position="167"/>
    </location>
</feature>
<evidence type="ECO:0000313" key="10">
    <source>
        <dbReference type="Proteomes" id="UP000242222"/>
    </source>
</evidence>
<dbReference type="PRINTS" id="PR00783">
    <property type="entry name" value="MINTRINSICP"/>
</dbReference>
<dbReference type="InterPro" id="IPR050363">
    <property type="entry name" value="MIP/Aquaporin"/>
</dbReference>
<evidence type="ECO:0000256" key="7">
    <source>
        <dbReference type="RuleBase" id="RU000477"/>
    </source>
</evidence>
<evidence type="ECO:0000256" key="4">
    <source>
        <dbReference type="ARBA" id="ARBA00022692"/>
    </source>
</evidence>
<evidence type="ECO:0000256" key="3">
    <source>
        <dbReference type="ARBA" id="ARBA00022448"/>
    </source>
</evidence>
<accession>A0A1I5AC04</accession>
<dbReference type="NCBIfam" id="TIGR00861">
    <property type="entry name" value="MIP"/>
    <property type="match status" value="1"/>
</dbReference>
<dbReference type="Pfam" id="PF00230">
    <property type="entry name" value="MIP"/>
    <property type="match status" value="1"/>
</dbReference>
<dbReference type="InterPro" id="IPR000425">
    <property type="entry name" value="MIP"/>
</dbReference>
<comment type="similarity">
    <text evidence="2 7">Belongs to the MIP/aquaporin (TC 1.A.8) family.</text>
</comment>
<evidence type="ECO:0000256" key="5">
    <source>
        <dbReference type="ARBA" id="ARBA00022989"/>
    </source>
</evidence>
<dbReference type="CDD" id="cd00333">
    <property type="entry name" value="MIP"/>
    <property type="match status" value="1"/>
</dbReference>
<feature type="transmembrane region" description="Helical" evidence="8">
    <location>
        <begin position="47"/>
        <end position="80"/>
    </location>
</feature>
<dbReference type="SUPFAM" id="SSF81338">
    <property type="entry name" value="Aquaporin-like"/>
    <property type="match status" value="1"/>
</dbReference>
<dbReference type="STRING" id="1367852.SAMN05216516_11185"/>
<dbReference type="InterPro" id="IPR023271">
    <property type="entry name" value="Aquaporin-like"/>
</dbReference>
<protein>
    <submittedName>
        <fullName evidence="9">Glycerol uptake facilitator protein</fullName>
    </submittedName>
</protein>
<feature type="transmembrane region" description="Helical" evidence="8">
    <location>
        <begin position="179"/>
        <end position="203"/>
    </location>
</feature>
<proteinExistence type="inferred from homology"/>
<evidence type="ECO:0000256" key="6">
    <source>
        <dbReference type="ARBA" id="ARBA00023136"/>
    </source>
</evidence>
<name>A0A1I5AC04_9GAMM</name>
<dbReference type="OrthoDB" id="9807293at2"/>
<dbReference type="Gene3D" id="1.20.1080.10">
    <property type="entry name" value="Glycerol uptake facilitator protein"/>
    <property type="match status" value="1"/>
</dbReference>
<comment type="subcellular location">
    <subcellularLocation>
        <location evidence="1">Membrane</location>
        <topology evidence="1">Multi-pass membrane protein</topology>
    </subcellularLocation>
</comment>
<gene>
    <name evidence="9" type="ORF">SAMN05216516_11185</name>
</gene>
<evidence type="ECO:0000256" key="1">
    <source>
        <dbReference type="ARBA" id="ARBA00004141"/>
    </source>
</evidence>
<keyword evidence="5 8" id="KW-1133">Transmembrane helix</keyword>
<keyword evidence="3 7" id="KW-0813">Transport</keyword>
<dbReference type="RefSeq" id="WP_092879280.1">
    <property type="nucleotide sequence ID" value="NZ_FOVC01000011.1"/>
</dbReference>
<feature type="transmembrane region" description="Helical" evidence="8">
    <location>
        <begin position="231"/>
        <end position="252"/>
    </location>
</feature>
<feature type="transmembrane region" description="Helical" evidence="8">
    <location>
        <begin position="87"/>
        <end position="109"/>
    </location>
</feature>
<keyword evidence="10" id="KW-1185">Reference proteome</keyword>
<dbReference type="PROSITE" id="PS51257">
    <property type="entry name" value="PROKAR_LIPOPROTEIN"/>
    <property type="match status" value="1"/>
</dbReference>
<evidence type="ECO:0000256" key="8">
    <source>
        <dbReference type="SAM" id="Phobius"/>
    </source>
</evidence>
<keyword evidence="6 8" id="KW-0472">Membrane</keyword>
<keyword evidence="4 7" id="KW-0812">Transmembrane</keyword>
<dbReference type="PROSITE" id="PS00221">
    <property type="entry name" value="MIP"/>
    <property type="match status" value="1"/>
</dbReference>
<reference evidence="10" key="1">
    <citation type="submission" date="2016-10" db="EMBL/GenBank/DDBJ databases">
        <authorList>
            <person name="Varghese N."/>
            <person name="Submissions S."/>
        </authorList>
    </citation>
    <scope>NUCLEOTIDE SEQUENCE [LARGE SCALE GENOMIC DNA]</scope>
    <source>
        <strain evidence="10">N6PO6</strain>
    </source>
</reference>
<dbReference type="PANTHER" id="PTHR43829:SF9">
    <property type="entry name" value="AQUAPORIN-9"/>
    <property type="match status" value="1"/>
</dbReference>
<organism evidence="9 10">
    <name type="scientific">Izhakiella capsodis</name>
    <dbReference type="NCBI Taxonomy" id="1367852"/>
    <lineage>
        <taxon>Bacteria</taxon>
        <taxon>Pseudomonadati</taxon>
        <taxon>Pseudomonadota</taxon>
        <taxon>Gammaproteobacteria</taxon>
        <taxon>Enterobacterales</taxon>
        <taxon>Erwiniaceae</taxon>
        <taxon>Izhakiella</taxon>
    </lineage>
</organism>
<dbReference type="AlphaFoldDB" id="A0A1I5AC04"/>
<dbReference type="Proteomes" id="UP000242222">
    <property type="component" value="Unassembled WGS sequence"/>
</dbReference>
<dbReference type="GO" id="GO:0015254">
    <property type="term" value="F:glycerol channel activity"/>
    <property type="evidence" value="ECO:0007669"/>
    <property type="project" value="TreeGrafter"/>
</dbReference>
<dbReference type="PANTHER" id="PTHR43829">
    <property type="entry name" value="AQUAPORIN OR AQUAGLYCEROPORIN RELATED"/>
    <property type="match status" value="1"/>
</dbReference>
<sequence length="284" mass="29944">MSYSTSRLKGQCIAEFLGVGIILFFGAGCVAAMKLTGASFGQWEISIIWGIAVSMAIYLSAGVSGAHLNPAVTLALWLFANFERDKVIPYILAQIAGAFCAAALVYGLYYSLFYDYEQTHHMARGSVQSLELASIFSTYPNPHISVGQAFLVEAVITALMMGLIMALTDDGNGLPKGPLAPLLIGLLIAITGASMGPLTGFALNPARDFGPKLFAFLAGWGKVALTGGEKIPYFLVPIFGPIVGAIVGAFAYRSLIARNLPGKATENETLAEPVTGAAQAQRKV</sequence>
<feature type="transmembrane region" description="Helical" evidence="8">
    <location>
        <begin position="12"/>
        <end position="35"/>
    </location>
</feature>
<dbReference type="GO" id="GO:0005886">
    <property type="term" value="C:plasma membrane"/>
    <property type="evidence" value="ECO:0007669"/>
    <property type="project" value="TreeGrafter"/>
</dbReference>
<dbReference type="EMBL" id="FOVC01000011">
    <property type="protein sequence ID" value="SFN59890.1"/>
    <property type="molecule type" value="Genomic_DNA"/>
</dbReference>
<dbReference type="InterPro" id="IPR022357">
    <property type="entry name" value="MIP_CS"/>
</dbReference>
<evidence type="ECO:0000313" key="9">
    <source>
        <dbReference type="EMBL" id="SFN59890.1"/>
    </source>
</evidence>
<evidence type="ECO:0000256" key="2">
    <source>
        <dbReference type="ARBA" id="ARBA00006175"/>
    </source>
</evidence>